<evidence type="ECO:0000313" key="3">
    <source>
        <dbReference type="Proteomes" id="UP000265520"/>
    </source>
</evidence>
<feature type="non-terminal residue" evidence="2">
    <location>
        <position position="1"/>
    </location>
</feature>
<dbReference type="EMBL" id="LXQA010566276">
    <property type="protein sequence ID" value="MCI59583.1"/>
    <property type="molecule type" value="Genomic_DNA"/>
</dbReference>
<organism evidence="2 3">
    <name type="scientific">Trifolium medium</name>
    <dbReference type="NCBI Taxonomy" id="97028"/>
    <lineage>
        <taxon>Eukaryota</taxon>
        <taxon>Viridiplantae</taxon>
        <taxon>Streptophyta</taxon>
        <taxon>Embryophyta</taxon>
        <taxon>Tracheophyta</taxon>
        <taxon>Spermatophyta</taxon>
        <taxon>Magnoliopsida</taxon>
        <taxon>eudicotyledons</taxon>
        <taxon>Gunneridae</taxon>
        <taxon>Pentapetalae</taxon>
        <taxon>rosids</taxon>
        <taxon>fabids</taxon>
        <taxon>Fabales</taxon>
        <taxon>Fabaceae</taxon>
        <taxon>Papilionoideae</taxon>
        <taxon>50 kb inversion clade</taxon>
        <taxon>NPAAA clade</taxon>
        <taxon>Hologalegina</taxon>
        <taxon>IRL clade</taxon>
        <taxon>Trifolieae</taxon>
        <taxon>Trifolium</taxon>
    </lineage>
</organism>
<name>A0A392TEK2_9FABA</name>
<reference evidence="2 3" key="1">
    <citation type="journal article" date="2018" name="Front. Plant Sci.">
        <title>Red Clover (Trifolium pratense) and Zigzag Clover (T. medium) - A Picture of Genomic Similarities and Differences.</title>
        <authorList>
            <person name="Dluhosova J."/>
            <person name="Istvanek J."/>
            <person name="Nedelnik J."/>
            <person name="Repkova J."/>
        </authorList>
    </citation>
    <scope>NUCLEOTIDE SEQUENCE [LARGE SCALE GENOMIC DNA]</scope>
    <source>
        <strain evidence="3">cv. 10/8</strain>
        <tissue evidence="2">Leaf</tissue>
    </source>
</reference>
<proteinExistence type="predicted"/>
<evidence type="ECO:0000313" key="2">
    <source>
        <dbReference type="EMBL" id="MCI59583.1"/>
    </source>
</evidence>
<keyword evidence="3" id="KW-1185">Reference proteome</keyword>
<comment type="caution">
    <text evidence="2">The sequence shown here is derived from an EMBL/GenBank/DDBJ whole genome shotgun (WGS) entry which is preliminary data.</text>
</comment>
<feature type="compositionally biased region" description="Basic and acidic residues" evidence="1">
    <location>
        <begin position="1"/>
        <end position="10"/>
    </location>
</feature>
<protein>
    <submittedName>
        <fullName evidence="2">Ras GTPase-activating binding-like protein</fullName>
    </submittedName>
</protein>
<feature type="compositionally biased region" description="Basic and acidic residues" evidence="1">
    <location>
        <begin position="29"/>
        <end position="39"/>
    </location>
</feature>
<feature type="region of interest" description="Disordered" evidence="1">
    <location>
        <begin position="1"/>
        <end position="39"/>
    </location>
</feature>
<accession>A0A392TEK2</accession>
<dbReference type="AlphaFoldDB" id="A0A392TEK2"/>
<dbReference type="Proteomes" id="UP000265520">
    <property type="component" value="Unassembled WGS sequence"/>
</dbReference>
<sequence length="39" mass="4209">DVHPSEHIVEDPAISAEAEKLNNGAEVYHPQDNKDEGPG</sequence>
<evidence type="ECO:0000256" key="1">
    <source>
        <dbReference type="SAM" id="MobiDB-lite"/>
    </source>
</evidence>